<feature type="non-terminal residue" evidence="2">
    <location>
        <position position="298"/>
    </location>
</feature>
<accession>A0A146MDU7</accession>
<evidence type="ECO:0000256" key="1">
    <source>
        <dbReference type="SAM" id="MobiDB-lite"/>
    </source>
</evidence>
<feature type="compositionally biased region" description="Basic residues" evidence="1">
    <location>
        <begin position="10"/>
        <end position="20"/>
    </location>
</feature>
<protein>
    <submittedName>
        <fullName evidence="2">Uncharacterized protein</fullName>
    </submittedName>
</protein>
<feature type="non-terminal residue" evidence="2">
    <location>
        <position position="1"/>
    </location>
</feature>
<feature type="region of interest" description="Disordered" evidence="1">
    <location>
        <begin position="182"/>
        <end position="206"/>
    </location>
</feature>
<feature type="compositionally biased region" description="Low complexity" evidence="1">
    <location>
        <begin position="71"/>
        <end position="86"/>
    </location>
</feature>
<feature type="compositionally biased region" description="Basic and acidic residues" evidence="1">
    <location>
        <begin position="27"/>
        <end position="48"/>
    </location>
</feature>
<feature type="compositionally biased region" description="Basic and acidic residues" evidence="1">
    <location>
        <begin position="98"/>
        <end position="116"/>
    </location>
</feature>
<evidence type="ECO:0000313" key="2">
    <source>
        <dbReference type="EMBL" id="JAQ16926.1"/>
    </source>
</evidence>
<proteinExistence type="predicted"/>
<organism evidence="2">
    <name type="scientific">Lygus hesperus</name>
    <name type="common">Western plant bug</name>
    <dbReference type="NCBI Taxonomy" id="30085"/>
    <lineage>
        <taxon>Eukaryota</taxon>
        <taxon>Metazoa</taxon>
        <taxon>Ecdysozoa</taxon>
        <taxon>Arthropoda</taxon>
        <taxon>Hexapoda</taxon>
        <taxon>Insecta</taxon>
        <taxon>Pterygota</taxon>
        <taxon>Neoptera</taxon>
        <taxon>Paraneoptera</taxon>
        <taxon>Hemiptera</taxon>
        <taxon>Heteroptera</taxon>
        <taxon>Panheteroptera</taxon>
        <taxon>Cimicomorpha</taxon>
        <taxon>Miridae</taxon>
        <taxon>Mirini</taxon>
        <taxon>Lygus</taxon>
    </lineage>
</organism>
<feature type="compositionally biased region" description="Pro residues" evidence="1">
    <location>
        <begin position="191"/>
        <end position="203"/>
    </location>
</feature>
<gene>
    <name evidence="2" type="ORF">g.26494</name>
</gene>
<dbReference type="AlphaFoldDB" id="A0A146MDU7"/>
<dbReference type="EMBL" id="GDHC01001703">
    <property type="protein sequence ID" value="JAQ16926.1"/>
    <property type="molecule type" value="Transcribed_RNA"/>
</dbReference>
<name>A0A146MDU7_LYGHE</name>
<feature type="compositionally biased region" description="Low complexity" evidence="1">
    <location>
        <begin position="54"/>
        <end position="64"/>
    </location>
</feature>
<reference evidence="2" key="1">
    <citation type="journal article" date="2016" name="Gigascience">
        <title>De novo construction of an expanded transcriptome assembly for the western tarnished plant bug, Lygus hesperus.</title>
        <authorList>
            <person name="Tassone E.E."/>
            <person name="Geib S.M."/>
            <person name="Hall B."/>
            <person name="Fabrick J.A."/>
            <person name="Brent C.S."/>
            <person name="Hull J.J."/>
        </authorList>
    </citation>
    <scope>NUCLEOTIDE SEQUENCE</scope>
</reference>
<sequence length="298" mass="32036">EDTNENAKKSKDKSKKKKWSFRSISFSKKDKSKPGKESEKNGDVKEVNEEGAEETAATPTSPEACKTDDSPLAATPATTETEPVLTNGEVTSTPGSEAKAEEVPKPIEVVESKTDEQPVNVEPTVDEVKKDEIAVVKEESIVETPKDEPKIEVNDSKVEVEQPKVEVEEQKIVEVKPEVVAESKEVRNEEIPPPLPSSNPPSPVTVFAESTMADVPPVEQVPITAKTASPTTDCTLPVNNITPSICPDPLPPSAPILDTASKGDSSELTTQSLELASVIPNLECIKPTIIQVPAEQLT</sequence>
<feature type="region of interest" description="Disordered" evidence="1">
    <location>
        <begin position="1"/>
        <end position="124"/>
    </location>
</feature>